<evidence type="ECO:0000313" key="2">
    <source>
        <dbReference type="Proteomes" id="UP001163603"/>
    </source>
</evidence>
<proteinExistence type="predicted"/>
<accession>A0ACC0Z2Q0</accession>
<reference evidence="2" key="1">
    <citation type="journal article" date="2023" name="G3 (Bethesda)">
        <title>Genome assembly and association tests identify interacting loci associated with vigor, precocity, and sex in interspecific pistachio rootstocks.</title>
        <authorList>
            <person name="Palmer W."/>
            <person name="Jacygrad E."/>
            <person name="Sagayaradj S."/>
            <person name="Cavanaugh K."/>
            <person name="Han R."/>
            <person name="Bertier L."/>
            <person name="Beede B."/>
            <person name="Kafkas S."/>
            <person name="Golino D."/>
            <person name="Preece J."/>
            <person name="Michelmore R."/>
        </authorList>
    </citation>
    <scope>NUCLEOTIDE SEQUENCE [LARGE SCALE GENOMIC DNA]</scope>
</reference>
<organism evidence="1 2">
    <name type="scientific">Pistacia integerrima</name>
    <dbReference type="NCBI Taxonomy" id="434235"/>
    <lineage>
        <taxon>Eukaryota</taxon>
        <taxon>Viridiplantae</taxon>
        <taxon>Streptophyta</taxon>
        <taxon>Embryophyta</taxon>
        <taxon>Tracheophyta</taxon>
        <taxon>Spermatophyta</taxon>
        <taxon>Magnoliopsida</taxon>
        <taxon>eudicotyledons</taxon>
        <taxon>Gunneridae</taxon>
        <taxon>Pentapetalae</taxon>
        <taxon>rosids</taxon>
        <taxon>malvids</taxon>
        <taxon>Sapindales</taxon>
        <taxon>Anacardiaceae</taxon>
        <taxon>Pistacia</taxon>
    </lineage>
</organism>
<comment type="caution">
    <text evidence="1">The sequence shown here is derived from an EMBL/GenBank/DDBJ whole genome shotgun (WGS) entry which is preliminary data.</text>
</comment>
<name>A0ACC0Z2Q0_9ROSI</name>
<gene>
    <name evidence="1" type="ORF">Pint_05021</name>
</gene>
<evidence type="ECO:0000313" key="1">
    <source>
        <dbReference type="EMBL" id="KAJ0044704.1"/>
    </source>
</evidence>
<keyword evidence="2" id="KW-1185">Reference proteome</keyword>
<dbReference type="Proteomes" id="UP001163603">
    <property type="component" value="Chromosome 3"/>
</dbReference>
<sequence length="47" mass="5431">MVLYCDYHRAPNQDTVLIMQTPLGVFSAKNLVQNKKRLVQGIFHLTE</sequence>
<dbReference type="EMBL" id="CM047738">
    <property type="protein sequence ID" value="KAJ0044704.1"/>
    <property type="molecule type" value="Genomic_DNA"/>
</dbReference>
<protein>
    <submittedName>
        <fullName evidence="1">Uncharacterized protein</fullName>
    </submittedName>
</protein>